<accession>A0A815JDG4</accession>
<gene>
    <name evidence="4" type="ORF">EDS130_LOCUS34835</name>
    <name evidence="5" type="ORF">XAT740_LOCUS43421</name>
</gene>
<keyword evidence="2" id="KW-0238">DNA-binding</keyword>
<comment type="caution">
    <text evidence="4">The sequence shown here is derived from an EMBL/GenBank/DDBJ whole genome shotgun (WGS) entry which is preliminary data.</text>
</comment>
<evidence type="ECO:0000313" key="6">
    <source>
        <dbReference type="Proteomes" id="UP000663828"/>
    </source>
</evidence>
<dbReference type="EMBL" id="CAJNOJ010000297">
    <property type="protein sequence ID" value="CAF1379374.1"/>
    <property type="molecule type" value="Genomic_DNA"/>
</dbReference>
<evidence type="ECO:0000313" key="4">
    <source>
        <dbReference type="EMBL" id="CAF1379374.1"/>
    </source>
</evidence>
<keyword evidence="3" id="KW-0233">DNA recombination</keyword>
<evidence type="ECO:0000256" key="3">
    <source>
        <dbReference type="ARBA" id="ARBA00023172"/>
    </source>
</evidence>
<dbReference type="InterPro" id="IPR001207">
    <property type="entry name" value="Transposase_mutator"/>
</dbReference>
<proteinExistence type="predicted"/>
<evidence type="ECO:0000256" key="2">
    <source>
        <dbReference type="ARBA" id="ARBA00023125"/>
    </source>
</evidence>
<organism evidence="4 7">
    <name type="scientific">Adineta ricciae</name>
    <name type="common">Rotifer</name>
    <dbReference type="NCBI Taxonomy" id="249248"/>
    <lineage>
        <taxon>Eukaryota</taxon>
        <taxon>Metazoa</taxon>
        <taxon>Spiralia</taxon>
        <taxon>Gnathifera</taxon>
        <taxon>Rotifera</taxon>
        <taxon>Eurotatoria</taxon>
        <taxon>Bdelloidea</taxon>
        <taxon>Adinetida</taxon>
        <taxon>Adinetidae</taxon>
        <taxon>Adineta</taxon>
    </lineage>
</organism>
<reference evidence="4" key="1">
    <citation type="submission" date="2021-02" db="EMBL/GenBank/DDBJ databases">
        <authorList>
            <person name="Nowell W R."/>
        </authorList>
    </citation>
    <scope>NUCLEOTIDE SEQUENCE</scope>
</reference>
<evidence type="ECO:0008006" key="8">
    <source>
        <dbReference type="Google" id="ProtNLM"/>
    </source>
</evidence>
<name>A0A815JDG4_ADIRI</name>
<dbReference type="Proteomes" id="UP000663828">
    <property type="component" value="Unassembled WGS sequence"/>
</dbReference>
<dbReference type="GO" id="GO:0004803">
    <property type="term" value="F:transposase activity"/>
    <property type="evidence" value="ECO:0007669"/>
    <property type="project" value="InterPro"/>
</dbReference>
<dbReference type="GO" id="GO:0003677">
    <property type="term" value="F:DNA binding"/>
    <property type="evidence" value="ECO:0007669"/>
    <property type="project" value="UniProtKB-KW"/>
</dbReference>
<keyword evidence="1" id="KW-0815">Transposition</keyword>
<keyword evidence="6" id="KW-1185">Reference proteome</keyword>
<protein>
    <recommendedName>
        <fullName evidence="8">Transposase</fullName>
    </recommendedName>
</protein>
<dbReference type="GO" id="GO:0006313">
    <property type="term" value="P:DNA transposition"/>
    <property type="evidence" value="ECO:0007669"/>
    <property type="project" value="InterPro"/>
</dbReference>
<dbReference type="AlphaFoldDB" id="A0A815JDG4"/>
<dbReference type="Proteomes" id="UP000663852">
    <property type="component" value="Unassembled WGS sequence"/>
</dbReference>
<evidence type="ECO:0000313" key="5">
    <source>
        <dbReference type="EMBL" id="CAF1558279.1"/>
    </source>
</evidence>
<dbReference type="Pfam" id="PF00872">
    <property type="entry name" value="Transposase_mut"/>
    <property type="match status" value="1"/>
</dbReference>
<evidence type="ECO:0000256" key="1">
    <source>
        <dbReference type="ARBA" id="ARBA00022578"/>
    </source>
</evidence>
<sequence length="234" mass="28009">MKKLQILHSSFVLSDGSDAIRNGFQSVFGEKLMVMCWAHMRRKVVKKVESMVDKMDKEDLLQDIDMLQVAQSDKIFRKASGLFVKKWSRKQPEFIQYFENEWLNTHNGWYEGIRHLTPSTNNALESNNRAIKDENTFRERLPLSKFKILTLKIVERWSKSYERGLKEFHDRQTLTLDVWTSSYQWVKLNKSIISTKLENEIEFYVHGGEKLDINKNEIDAMKKMKWYSFDHYYY</sequence>
<dbReference type="OrthoDB" id="119028at2759"/>
<dbReference type="EMBL" id="CAJNOR010005348">
    <property type="protein sequence ID" value="CAF1558279.1"/>
    <property type="molecule type" value="Genomic_DNA"/>
</dbReference>
<evidence type="ECO:0000313" key="7">
    <source>
        <dbReference type="Proteomes" id="UP000663852"/>
    </source>
</evidence>